<dbReference type="RefSeq" id="WP_153500836.1">
    <property type="nucleotide sequence ID" value="NZ_WIRE01000001.1"/>
</dbReference>
<comment type="caution">
    <text evidence="3">The sequence shown here is derived from an EMBL/GenBank/DDBJ whole genome shotgun (WGS) entry which is preliminary data.</text>
</comment>
<keyword evidence="1" id="KW-0812">Transmembrane</keyword>
<dbReference type="InterPro" id="IPR036950">
    <property type="entry name" value="PBP_transglycosylase"/>
</dbReference>
<feature type="domain" description="Glycosyl transferase family 51" evidence="2">
    <location>
        <begin position="99"/>
        <end position="160"/>
    </location>
</feature>
<evidence type="ECO:0000256" key="1">
    <source>
        <dbReference type="SAM" id="Phobius"/>
    </source>
</evidence>
<sequence>MKFIIRTVAILLALSLIYIGIYFIVEIRPHVSEMDEMIREYETDSLNYSSIKSMAVAEEGIDGIGNYVGHSLAVSNVGSGFRGAWHLLGLHWQLWIRLLYSEDEIFRLWLAMVPYGGGRGMQDAAQFHFENDLDSLNCHQLAQLVVMVRAPSMFKPGSERSVNRIRDHGVVLRCDS</sequence>
<dbReference type="Pfam" id="PF00912">
    <property type="entry name" value="Transgly"/>
    <property type="match status" value="1"/>
</dbReference>
<dbReference type="InterPro" id="IPR023346">
    <property type="entry name" value="Lysozyme-like_dom_sf"/>
</dbReference>
<evidence type="ECO:0000313" key="4">
    <source>
        <dbReference type="Proteomes" id="UP000469421"/>
    </source>
</evidence>
<dbReference type="SUPFAM" id="SSF53955">
    <property type="entry name" value="Lysozyme-like"/>
    <property type="match status" value="1"/>
</dbReference>
<reference evidence="3 4" key="1">
    <citation type="submission" date="2019-10" db="EMBL/GenBank/DDBJ databases">
        <title>Alcanivorax sp.PA15-N-34 draft genome sequence.</title>
        <authorList>
            <person name="Liao X."/>
            <person name="Shao Z."/>
        </authorList>
    </citation>
    <scope>NUCLEOTIDE SEQUENCE [LARGE SCALE GENOMIC DNA]</scope>
    <source>
        <strain evidence="3 4">PA15-N-34</strain>
    </source>
</reference>
<evidence type="ECO:0000313" key="3">
    <source>
        <dbReference type="EMBL" id="MQX53474.1"/>
    </source>
</evidence>
<keyword evidence="4" id="KW-1185">Reference proteome</keyword>
<gene>
    <name evidence="3" type="ORF">GFN93_09455</name>
</gene>
<accession>A0A6N7LWA8</accession>
<proteinExistence type="predicted"/>
<dbReference type="InterPro" id="IPR001264">
    <property type="entry name" value="Glyco_trans_51"/>
</dbReference>
<dbReference type="AlphaFoldDB" id="A0A6N7LWA8"/>
<keyword evidence="1" id="KW-0472">Membrane</keyword>
<dbReference type="EMBL" id="WIRE01000001">
    <property type="protein sequence ID" value="MQX53474.1"/>
    <property type="molecule type" value="Genomic_DNA"/>
</dbReference>
<evidence type="ECO:0000259" key="2">
    <source>
        <dbReference type="Pfam" id="PF00912"/>
    </source>
</evidence>
<keyword evidence="1" id="KW-1133">Transmembrane helix</keyword>
<feature type="transmembrane region" description="Helical" evidence="1">
    <location>
        <begin position="7"/>
        <end position="25"/>
    </location>
</feature>
<organism evidence="3 4">
    <name type="scientific">Alcanivorax sediminis</name>
    <dbReference type="NCBI Taxonomy" id="2663008"/>
    <lineage>
        <taxon>Bacteria</taxon>
        <taxon>Pseudomonadati</taxon>
        <taxon>Pseudomonadota</taxon>
        <taxon>Gammaproteobacteria</taxon>
        <taxon>Oceanospirillales</taxon>
        <taxon>Alcanivoracaceae</taxon>
        <taxon>Alcanivorax</taxon>
    </lineage>
</organism>
<dbReference type="Gene3D" id="1.10.3810.10">
    <property type="entry name" value="Biosynthetic peptidoglycan transglycosylase-like"/>
    <property type="match status" value="1"/>
</dbReference>
<name>A0A6N7LWA8_9GAMM</name>
<dbReference type="Proteomes" id="UP000469421">
    <property type="component" value="Unassembled WGS sequence"/>
</dbReference>
<protein>
    <recommendedName>
        <fullName evidence="2">Glycosyl transferase family 51 domain-containing protein</fullName>
    </recommendedName>
</protein>